<accession>A0A9P0PUU1</accession>
<dbReference type="GO" id="GO:0007030">
    <property type="term" value="P:Golgi organization"/>
    <property type="evidence" value="ECO:0007669"/>
    <property type="project" value="TreeGrafter"/>
</dbReference>
<evidence type="ECO:0000313" key="6">
    <source>
        <dbReference type="Proteomes" id="UP001152888"/>
    </source>
</evidence>
<keyword evidence="4" id="KW-0449">Lipoprotein</keyword>
<dbReference type="Proteomes" id="UP001152888">
    <property type="component" value="Unassembled WGS sequence"/>
</dbReference>
<dbReference type="PANTHER" id="PTHR12895:SF9">
    <property type="entry name" value="DYMECLIN"/>
    <property type="match status" value="1"/>
</dbReference>
<comment type="similarity">
    <text evidence="1">Belongs to the dymeclin family.</text>
</comment>
<protein>
    <recommendedName>
        <fullName evidence="2">Dymeclin</fullName>
    </recommendedName>
</protein>
<dbReference type="InterPro" id="IPR019142">
    <property type="entry name" value="Dymeclin"/>
</dbReference>
<proteinExistence type="inferred from homology"/>
<dbReference type="GO" id="GO:0005794">
    <property type="term" value="C:Golgi apparatus"/>
    <property type="evidence" value="ECO:0007669"/>
    <property type="project" value="TreeGrafter"/>
</dbReference>
<evidence type="ECO:0000256" key="4">
    <source>
        <dbReference type="ARBA" id="ARBA00023288"/>
    </source>
</evidence>
<dbReference type="OrthoDB" id="10253409at2759"/>
<gene>
    <name evidence="5" type="ORF">ACAOBT_LOCUS25183</name>
</gene>
<dbReference type="PANTHER" id="PTHR12895">
    <property type="entry name" value="DYMECLIN"/>
    <property type="match status" value="1"/>
</dbReference>
<evidence type="ECO:0000256" key="1">
    <source>
        <dbReference type="ARBA" id="ARBA00010603"/>
    </source>
</evidence>
<keyword evidence="3" id="KW-0519">Myristate</keyword>
<comment type="caution">
    <text evidence="5">The sequence shown here is derived from an EMBL/GenBank/DDBJ whole genome shotgun (WGS) entry which is preliminary data.</text>
</comment>
<organism evidence="5 6">
    <name type="scientific">Acanthoscelides obtectus</name>
    <name type="common">Bean weevil</name>
    <name type="synonym">Bruchus obtectus</name>
    <dbReference type="NCBI Taxonomy" id="200917"/>
    <lineage>
        <taxon>Eukaryota</taxon>
        <taxon>Metazoa</taxon>
        <taxon>Ecdysozoa</taxon>
        <taxon>Arthropoda</taxon>
        <taxon>Hexapoda</taxon>
        <taxon>Insecta</taxon>
        <taxon>Pterygota</taxon>
        <taxon>Neoptera</taxon>
        <taxon>Endopterygota</taxon>
        <taxon>Coleoptera</taxon>
        <taxon>Polyphaga</taxon>
        <taxon>Cucujiformia</taxon>
        <taxon>Chrysomeloidea</taxon>
        <taxon>Chrysomelidae</taxon>
        <taxon>Bruchinae</taxon>
        <taxon>Bruchini</taxon>
        <taxon>Acanthoscelides</taxon>
    </lineage>
</organism>
<dbReference type="AlphaFoldDB" id="A0A9P0PUU1"/>
<name>A0A9P0PUU1_ACAOB</name>
<dbReference type="EMBL" id="CAKOFQ010007380">
    <property type="protein sequence ID" value="CAH1999812.1"/>
    <property type="molecule type" value="Genomic_DNA"/>
</dbReference>
<keyword evidence="6" id="KW-1185">Reference proteome</keyword>
<evidence type="ECO:0000256" key="3">
    <source>
        <dbReference type="ARBA" id="ARBA00022707"/>
    </source>
</evidence>
<sequence>MTGLRIMGKVVSRNLDLSSNEYCLKFSGPESISLNDPFWNTFLAFNIVPPTTVNDQLALESRLEPLCQELLKNNLATGNFGSLIQVFIVKSIELLSATDTDANLFNWQLFNTIFTIRCILKFLTEVTTEEQLLKHIEHNGNGSTLETFIGTLIGIIVDIPVNHSTYLIHLEAVTCLLVLLSVQYHSGMRSDQSLIYKLMMKGKHAIHAPVLIKCLLINFINQEKMPLGFGGSHGHSIVLGLASDLWSMLTFSKKSSEDEENPNLSSFQETPLAVQSLLLTLVLVHHWTTLSNPYRSSLFSCLDSQANHPVPETKASLLFKIGYNQLYTILCKKASGDATTLLLYLLLHRNPTFKTYLLSRADLDHLIIPILKTLYNAPSSNSHHIYMSLIILLILSEDYSFNKMVHEVKIKNVTWYTERALVEISLGGLLILVVIRTIQYNMLKMRDKYLHTNCLAALANMSSQFRELHPYVSQRLISLFETLAKRYHRLVLRMKTEKNQKGEEVAVTVDQNGGDLEQDLQVIEEVLRMVLEILNSCLSMQLSNNPNLIYTLLYNKHLFEQFKDNVVFHDIIHNIDIIIKYFSQLLAEKSQQHEVDAHQVLMTIQQGARNWPKERLTKFPELKFKYVEEDQPEDFFIPYVWALVSQQSVLNWTNDSTPILSVC</sequence>
<evidence type="ECO:0000256" key="2">
    <source>
        <dbReference type="ARBA" id="ARBA00015736"/>
    </source>
</evidence>
<reference evidence="5" key="1">
    <citation type="submission" date="2022-03" db="EMBL/GenBank/DDBJ databases">
        <authorList>
            <person name="Sayadi A."/>
        </authorList>
    </citation>
    <scope>NUCLEOTIDE SEQUENCE</scope>
</reference>
<dbReference type="Pfam" id="PF09742">
    <property type="entry name" value="Dymeclin"/>
    <property type="match status" value="1"/>
</dbReference>
<evidence type="ECO:0000313" key="5">
    <source>
        <dbReference type="EMBL" id="CAH1999812.1"/>
    </source>
</evidence>